<accession>A0A438E5H3</accession>
<evidence type="ECO:0000256" key="4">
    <source>
        <dbReference type="SAM" id="Phobius"/>
    </source>
</evidence>
<evidence type="ECO:0000313" key="6">
    <source>
        <dbReference type="EMBL" id="RVW42986.1"/>
    </source>
</evidence>
<keyword evidence="1" id="KW-0732">Signal</keyword>
<dbReference type="CDD" id="cd01098">
    <property type="entry name" value="PAN_AP_plant"/>
    <property type="match status" value="1"/>
</dbReference>
<keyword evidence="3" id="KW-0325">Glycoprotein</keyword>
<dbReference type="PIRSF" id="PIRSF002686">
    <property type="entry name" value="SLG"/>
    <property type="match status" value="1"/>
</dbReference>
<organism evidence="6 7">
    <name type="scientific">Vitis vinifera</name>
    <name type="common">Grape</name>
    <dbReference type="NCBI Taxonomy" id="29760"/>
    <lineage>
        <taxon>Eukaryota</taxon>
        <taxon>Viridiplantae</taxon>
        <taxon>Streptophyta</taxon>
        <taxon>Embryophyta</taxon>
        <taxon>Tracheophyta</taxon>
        <taxon>Spermatophyta</taxon>
        <taxon>Magnoliopsida</taxon>
        <taxon>eudicotyledons</taxon>
        <taxon>Gunneridae</taxon>
        <taxon>Pentapetalae</taxon>
        <taxon>rosids</taxon>
        <taxon>Vitales</taxon>
        <taxon>Vitaceae</taxon>
        <taxon>Viteae</taxon>
        <taxon>Vitis</taxon>
    </lineage>
</organism>
<dbReference type="PANTHER" id="PTHR32444">
    <property type="entry name" value="BULB-TYPE LECTIN DOMAIN-CONTAINING PROTEIN"/>
    <property type="match status" value="1"/>
</dbReference>
<feature type="domain" description="Bulb-type lectin" evidence="5">
    <location>
        <begin position="93"/>
        <end position="211"/>
    </location>
</feature>
<proteinExistence type="predicted"/>
<dbReference type="InterPro" id="IPR035446">
    <property type="entry name" value="SLSG/EP1"/>
</dbReference>
<dbReference type="InterPro" id="IPR036426">
    <property type="entry name" value="Bulb-type_lectin_dom_sf"/>
</dbReference>
<reference evidence="6 7" key="1">
    <citation type="journal article" date="2018" name="PLoS Genet.">
        <title>Population sequencing reveals clonal diversity and ancestral inbreeding in the grapevine cultivar Chardonnay.</title>
        <authorList>
            <person name="Roach M.J."/>
            <person name="Johnson D.L."/>
            <person name="Bohlmann J."/>
            <person name="van Vuuren H.J."/>
            <person name="Jones S.J."/>
            <person name="Pretorius I.S."/>
            <person name="Schmidt S.A."/>
            <person name="Borneman A.R."/>
        </authorList>
    </citation>
    <scope>NUCLEOTIDE SEQUENCE [LARGE SCALE GENOMIC DNA]</scope>
    <source>
        <strain evidence="7">cv. Chardonnay</strain>
        <tissue evidence="6">Leaf</tissue>
    </source>
</reference>
<evidence type="ECO:0000259" key="5">
    <source>
        <dbReference type="PROSITE" id="PS50927"/>
    </source>
</evidence>
<feature type="transmembrane region" description="Helical" evidence="4">
    <location>
        <begin position="56"/>
        <end position="77"/>
    </location>
</feature>
<dbReference type="PANTHER" id="PTHR32444:SF10">
    <property type="entry name" value="CURCULIN-LIKE (MANNOSE-BINDING) LECTIN FAMILY PROTEIN-RELATED"/>
    <property type="match status" value="1"/>
</dbReference>
<dbReference type="CDD" id="cd00028">
    <property type="entry name" value="B_lectin"/>
    <property type="match status" value="1"/>
</dbReference>
<comment type="caution">
    <text evidence="6">The sequence shown here is derived from an EMBL/GenBank/DDBJ whole genome shotgun (WGS) entry which is preliminary data.</text>
</comment>
<name>A0A438E5H3_VITVI</name>
<keyword evidence="4" id="KW-0812">Transmembrane</keyword>
<dbReference type="EMBL" id="QGNW01001390">
    <property type="protein sequence ID" value="RVW42986.1"/>
    <property type="molecule type" value="Genomic_DNA"/>
</dbReference>
<protein>
    <submittedName>
        <fullName evidence="6">Epidermis-specific secreted glycoprotein EP1</fullName>
    </submittedName>
</protein>
<dbReference type="PROSITE" id="PS50927">
    <property type="entry name" value="BULB_LECTIN"/>
    <property type="match status" value="1"/>
</dbReference>
<evidence type="ECO:0000256" key="3">
    <source>
        <dbReference type="ARBA" id="ARBA00023180"/>
    </source>
</evidence>
<dbReference type="Gene3D" id="2.90.10.10">
    <property type="entry name" value="Bulb-type lectin domain"/>
    <property type="match status" value="1"/>
</dbReference>
<dbReference type="AlphaFoldDB" id="A0A438E5H3"/>
<evidence type="ECO:0000313" key="7">
    <source>
        <dbReference type="Proteomes" id="UP000288805"/>
    </source>
</evidence>
<evidence type="ECO:0000256" key="2">
    <source>
        <dbReference type="ARBA" id="ARBA00023157"/>
    </source>
</evidence>
<dbReference type="SMART" id="SM00108">
    <property type="entry name" value="B_lectin"/>
    <property type="match status" value="1"/>
</dbReference>
<dbReference type="SUPFAM" id="SSF51110">
    <property type="entry name" value="alpha-D-mannose-specific plant lectins"/>
    <property type="match status" value="1"/>
</dbReference>
<dbReference type="InterPro" id="IPR001480">
    <property type="entry name" value="Bulb-type_lectin_dom"/>
</dbReference>
<evidence type="ECO:0000256" key="1">
    <source>
        <dbReference type="ARBA" id="ARBA00022729"/>
    </source>
</evidence>
<keyword evidence="4" id="KW-0472">Membrane</keyword>
<dbReference type="Pfam" id="PF01453">
    <property type="entry name" value="B_lectin"/>
    <property type="match status" value="1"/>
</dbReference>
<gene>
    <name evidence="6" type="primary">EP1_2</name>
    <name evidence="6" type="ORF">CK203_076343</name>
</gene>
<keyword evidence="2" id="KW-1015">Disulfide bond</keyword>
<dbReference type="Proteomes" id="UP000288805">
    <property type="component" value="Unassembled WGS sequence"/>
</dbReference>
<sequence>MVNPSSHRSPLDFWASCFHDPPIQPHLSLYIYVPIYRGQGTFPCTTATKMSYPSPFILSFVFLFSISISSFIAQASVPINSTFKYVNEGEFGPYIVEYDGNYRTLPIFASPFQFCFYNTTPNAYTLALRMATTRSESLFRWVWEANRGKPVGENATLTFGTDGNLVLAHADGRVAWQTGTANKGVVGLRLLPTGNLVLYDSKGKFIWQSFDYPTDTLLVGQSLRAGGVTKLVSRASEADNSDGKYSLVMEPKRLAMYYKGTNSPKPILYATSSVWFTIDKGSLTNVTLTCSPDTDEGYAYNLILDYYVSNSQNPSGNRILVRPKYNSTLTILRLGIDGNIRLYTYYDKVDWRAWEVTYTLFDRDSDEETECQLPERCGKFGLCEDNQCVACPSPKGLMGWSKDCAPLKLSGCGVNDFHYYKLEGVDHFMNKYSNGDGPMKEKQCSDKCSKDCKCLGYFYHTLESRCWIAYDLNTLTKVQNSTHSAYIKAPNKY</sequence>
<keyword evidence="4" id="KW-1133">Transmembrane helix</keyword>